<comment type="pathway">
    <text evidence="3">Isoprenoid biosynthesis; farnesyl diphosphate biosynthesis; farnesyl diphosphate from geranyl diphosphate and isopentenyl diphosphate: step 1/1.</text>
</comment>
<dbReference type="HOGENOM" id="CLU_028376_1_0_1"/>
<reference evidence="12 13" key="1">
    <citation type="journal article" date="2013" name="BMC Genomics">
        <title>The genome and transcriptome of the pine saprophyte Ophiostoma piceae, and a comparison with the bark beetle-associated pine pathogen Grosmannia clavigera.</title>
        <authorList>
            <person name="Haridas S."/>
            <person name="Wang Y."/>
            <person name="Lim L."/>
            <person name="Massoumi Alamouti S."/>
            <person name="Jackman S."/>
            <person name="Docking R."/>
            <person name="Robertson G."/>
            <person name="Birol I."/>
            <person name="Bohlmann J."/>
            <person name="Breuil C."/>
        </authorList>
    </citation>
    <scope>NUCLEOTIDE SEQUENCE [LARGE SCALE GENOMIC DNA]</scope>
    <source>
        <strain evidence="12 13">UAMH 11346</strain>
    </source>
</reference>
<dbReference type="PROSITE" id="PS00444">
    <property type="entry name" value="POLYPRENYL_SYNTHASE_2"/>
    <property type="match status" value="1"/>
</dbReference>
<dbReference type="STRING" id="1262450.S3BVU7"/>
<sequence>MEYGAVWHVVRSFSMRSMAPSQALPIASASLLGAHRVSPSAFSILPRLFVIACYLVFCCCIQLTAFYPGRCITPSHRPNQNAPPAVITLFFLPPLHPRSDGPLKNRSIIPIHRVFGLNYWTICSRLYTHLSTSQPTHTTDTMAQKTTLQEFESVFPKLEKTLLDHAASFKLPPAYLEWYKQSLEINAIGGKCNRGMSVPDSVSVLLDRGLSEDEYFKAATLGWMTELLQAFFLVSDDIMDTSITRRGKPCWYRHEGVGMIAINDAFMLESAIYTLLRTYFKEHPSYVALMELFHDVTFQTEIGQLADLLTAPEDKVNLDNFSMSKYQFIVVYKTAYYSFYLPVALALHQLELGTPENLKTAESILIPMGEYFQIQDDYLDNFGLPEHIGKIGTDIMDNKCSWLVNQALAIVTPEQRKVLEENYGRKDKAAEAEVKKLFNELKLEQLYLDYEEKVVGEIRAHIAQIDESKGLKKGVFEAFLAKIYKRSK</sequence>
<keyword evidence="8" id="KW-0460">Magnesium</keyword>
<dbReference type="OMA" id="CSWVVNQ"/>
<dbReference type="CDD" id="cd00685">
    <property type="entry name" value="Trans_IPPS_HT"/>
    <property type="match status" value="1"/>
</dbReference>
<keyword evidence="11" id="KW-0812">Transmembrane</keyword>
<dbReference type="VEuPathDB" id="FungiDB:F503_02113"/>
<dbReference type="InterPro" id="IPR039702">
    <property type="entry name" value="FPS1-like"/>
</dbReference>
<dbReference type="InterPro" id="IPR008949">
    <property type="entry name" value="Isoprenoid_synthase_dom_sf"/>
</dbReference>
<dbReference type="PANTHER" id="PTHR11525">
    <property type="entry name" value="FARNESYL-PYROPHOSPHATE SYNTHETASE"/>
    <property type="match status" value="1"/>
</dbReference>
<dbReference type="OrthoDB" id="10257492at2759"/>
<dbReference type="InterPro" id="IPR033749">
    <property type="entry name" value="Polyprenyl_synt_CS"/>
</dbReference>
<dbReference type="GO" id="GO:0004337">
    <property type="term" value="F:(2E,6E)-farnesyl diphosphate synthase activity"/>
    <property type="evidence" value="ECO:0007669"/>
    <property type="project" value="TreeGrafter"/>
</dbReference>
<keyword evidence="13" id="KW-1185">Reference proteome</keyword>
<dbReference type="InterPro" id="IPR000092">
    <property type="entry name" value="Polyprenyl_synt"/>
</dbReference>
<dbReference type="GO" id="GO:0045337">
    <property type="term" value="P:farnesyl diphosphate biosynthetic process"/>
    <property type="evidence" value="ECO:0007669"/>
    <property type="project" value="TreeGrafter"/>
</dbReference>
<evidence type="ECO:0000256" key="3">
    <source>
        <dbReference type="ARBA" id="ARBA00005035"/>
    </source>
</evidence>
<dbReference type="SUPFAM" id="SSF48576">
    <property type="entry name" value="Terpenoid synthases"/>
    <property type="match status" value="1"/>
</dbReference>
<evidence type="ECO:0000256" key="7">
    <source>
        <dbReference type="ARBA" id="ARBA00022723"/>
    </source>
</evidence>
<comment type="pathway">
    <text evidence="2">Isoprenoid biosynthesis; geranyl diphosphate biosynthesis; geranyl diphosphate from dimethylallyl diphosphate and isopentenyl diphosphate: step 1/1.</text>
</comment>
<dbReference type="GO" id="GO:0005737">
    <property type="term" value="C:cytoplasm"/>
    <property type="evidence" value="ECO:0007669"/>
    <property type="project" value="TreeGrafter"/>
</dbReference>
<evidence type="ECO:0000256" key="2">
    <source>
        <dbReference type="ARBA" id="ARBA00004932"/>
    </source>
</evidence>
<dbReference type="Proteomes" id="UP000016923">
    <property type="component" value="Unassembled WGS sequence"/>
</dbReference>
<organism evidence="12 13">
    <name type="scientific">Ophiostoma piceae (strain UAMH 11346)</name>
    <name type="common">Sap stain fungus</name>
    <dbReference type="NCBI Taxonomy" id="1262450"/>
    <lineage>
        <taxon>Eukaryota</taxon>
        <taxon>Fungi</taxon>
        <taxon>Dikarya</taxon>
        <taxon>Ascomycota</taxon>
        <taxon>Pezizomycotina</taxon>
        <taxon>Sordariomycetes</taxon>
        <taxon>Sordariomycetidae</taxon>
        <taxon>Ophiostomatales</taxon>
        <taxon>Ophiostomataceae</taxon>
        <taxon>Ophiostoma</taxon>
    </lineage>
</organism>
<evidence type="ECO:0000256" key="10">
    <source>
        <dbReference type="RuleBase" id="RU004466"/>
    </source>
</evidence>
<dbReference type="SFLD" id="SFLDS00005">
    <property type="entry name" value="Isoprenoid_Synthase_Type_I"/>
    <property type="match status" value="1"/>
</dbReference>
<dbReference type="Gene3D" id="1.10.600.10">
    <property type="entry name" value="Farnesyl Diphosphate Synthase"/>
    <property type="match status" value="1"/>
</dbReference>
<evidence type="ECO:0000313" key="12">
    <source>
        <dbReference type="EMBL" id="EPE05374.1"/>
    </source>
</evidence>
<comment type="similarity">
    <text evidence="4 10">Belongs to the FPP/GGPP synthase family.</text>
</comment>
<keyword evidence="11" id="KW-1133">Transmembrane helix</keyword>
<evidence type="ECO:0000256" key="5">
    <source>
        <dbReference type="ARBA" id="ARBA00022516"/>
    </source>
</evidence>
<gene>
    <name evidence="12" type="ORF">F503_02113</name>
</gene>
<proteinExistence type="inferred from homology"/>
<feature type="transmembrane region" description="Helical" evidence="11">
    <location>
        <begin position="49"/>
        <end position="67"/>
    </location>
</feature>
<dbReference type="GO" id="GO:0046872">
    <property type="term" value="F:metal ion binding"/>
    <property type="evidence" value="ECO:0007669"/>
    <property type="project" value="UniProtKB-KW"/>
</dbReference>
<dbReference type="AlphaFoldDB" id="S3BVU7"/>
<keyword evidence="7" id="KW-0479">Metal-binding</keyword>
<evidence type="ECO:0000256" key="8">
    <source>
        <dbReference type="ARBA" id="ARBA00022842"/>
    </source>
</evidence>
<dbReference type="Pfam" id="PF00348">
    <property type="entry name" value="polyprenyl_synt"/>
    <property type="match status" value="1"/>
</dbReference>
<evidence type="ECO:0000256" key="6">
    <source>
        <dbReference type="ARBA" id="ARBA00022679"/>
    </source>
</evidence>
<evidence type="ECO:0000256" key="11">
    <source>
        <dbReference type="SAM" id="Phobius"/>
    </source>
</evidence>
<protein>
    <submittedName>
        <fullName evidence="12">Farnesyl pyrophosphate synthetase</fullName>
    </submittedName>
</protein>
<dbReference type="GO" id="GO:0046165">
    <property type="term" value="P:alcohol biosynthetic process"/>
    <property type="evidence" value="ECO:0007669"/>
    <property type="project" value="UniProtKB-ARBA"/>
</dbReference>
<accession>S3BVU7</accession>
<dbReference type="FunFam" id="1.10.600.10:FF:000006">
    <property type="entry name" value="Farnesyl pyrophosphate synthase"/>
    <property type="match status" value="1"/>
</dbReference>
<dbReference type="GO" id="GO:0043386">
    <property type="term" value="P:mycotoxin biosynthetic process"/>
    <property type="evidence" value="ECO:0007669"/>
    <property type="project" value="UniProtKB-ARBA"/>
</dbReference>
<keyword evidence="11" id="KW-0472">Membrane</keyword>
<evidence type="ECO:0000256" key="4">
    <source>
        <dbReference type="ARBA" id="ARBA00006706"/>
    </source>
</evidence>
<dbReference type="PANTHER" id="PTHR11525:SF0">
    <property type="entry name" value="FARNESYL PYROPHOSPHATE SYNTHASE"/>
    <property type="match status" value="1"/>
</dbReference>
<comment type="cofactor">
    <cofactor evidence="1">
        <name>Mg(2+)</name>
        <dbReference type="ChEBI" id="CHEBI:18420"/>
    </cofactor>
</comment>
<evidence type="ECO:0000256" key="1">
    <source>
        <dbReference type="ARBA" id="ARBA00001946"/>
    </source>
</evidence>
<dbReference type="PROSITE" id="PS00723">
    <property type="entry name" value="POLYPRENYL_SYNTHASE_1"/>
    <property type="match status" value="1"/>
</dbReference>
<evidence type="ECO:0000256" key="9">
    <source>
        <dbReference type="ARBA" id="ARBA00023098"/>
    </source>
</evidence>
<dbReference type="EMBL" id="KE148156">
    <property type="protein sequence ID" value="EPE05374.1"/>
    <property type="molecule type" value="Genomic_DNA"/>
</dbReference>
<keyword evidence="9" id="KW-0443">Lipid metabolism</keyword>
<dbReference type="eggNOG" id="KOG0711">
    <property type="taxonomic scope" value="Eukaryota"/>
</dbReference>
<evidence type="ECO:0000313" key="13">
    <source>
        <dbReference type="Proteomes" id="UP000016923"/>
    </source>
</evidence>
<keyword evidence="5" id="KW-0444">Lipid biosynthesis</keyword>
<keyword evidence="6 10" id="KW-0808">Transferase</keyword>
<name>S3BVU7_OPHP1</name>
<dbReference type="GO" id="GO:0004161">
    <property type="term" value="F:dimethylallyltranstransferase activity"/>
    <property type="evidence" value="ECO:0007669"/>
    <property type="project" value="TreeGrafter"/>
</dbReference>